<evidence type="ECO:0000313" key="20">
    <source>
        <dbReference type="Proteomes" id="UP000318571"/>
    </source>
</evidence>
<dbReference type="GO" id="GO:0045454">
    <property type="term" value="P:cell redox homeostasis"/>
    <property type="evidence" value="ECO:0007669"/>
    <property type="project" value="InterPro"/>
</dbReference>
<dbReference type="SUPFAM" id="SSF55424">
    <property type="entry name" value="FAD/NAD-linked reductases, dimerisation (C-terminal) domain"/>
    <property type="match status" value="1"/>
</dbReference>
<dbReference type="InterPro" id="IPR002109">
    <property type="entry name" value="Glutaredoxin"/>
</dbReference>
<accession>A0A553PPD8</accession>
<dbReference type="CDD" id="cd03419">
    <property type="entry name" value="GRX_GRXh_1_2_like"/>
    <property type="match status" value="1"/>
</dbReference>
<dbReference type="InterPro" id="IPR036249">
    <property type="entry name" value="Thioredoxin-like_sf"/>
</dbReference>
<evidence type="ECO:0000256" key="12">
    <source>
        <dbReference type="ARBA" id="ARBA00054062"/>
    </source>
</evidence>
<dbReference type="Pfam" id="PF07992">
    <property type="entry name" value="Pyr_redox_2"/>
    <property type="match status" value="1"/>
</dbReference>
<evidence type="ECO:0000256" key="10">
    <source>
        <dbReference type="ARBA" id="ARBA00023284"/>
    </source>
</evidence>
<dbReference type="EMBL" id="VCGU01000002">
    <property type="protein sequence ID" value="TRY79545.1"/>
    <property type="molecule type" value="Genomic_DNA"/>
</dbReference>
<dbReference type="FunFam" id="3.50.50.60:FF:000190">
    <property type="entry name" value="Thioredoxin reductase"/>
    <property type="match status" value="1"/>
</dbReference>
<dbReference type="Pfam" id="PF00462">
    <property type="entry name" value="Glutaredoxin"/>
    <property type="match status" value="1"/>
</dbReference>
<dbReference type="InterPro" id="IPR036188">
    <property type="entry name" value="FAD/NAD-bd_sf"/>
</dbReference>
<evidence type="ECO:0000259" key="18">
    <source>
        <dbReference type="Pfam" id="PF07992"/>
    </source>
</evidence>
<dbReference type="InterPro" id="IPR004099">
    <property type="entry name" value="Pyr_nucl-diS_OxRdtase_dimer"/>
</dbReference>
<evidence type="ECO:0000259" key="17">
    <source>
        <dbReference type="Pfam" id="PF02852"/>
    </source>
</evidence>
<reference evidence="19 20" key="1">
    <citation type="journal article" date="2018" name="Nat. Ecol. Evol.">
        <title>Genomic signatures of mitonuclear coevolution across populations of Tigriopus californicus.</title>
        <authorList>
            <person name="Barreto F.S."/>
            <person name="Watson E.T."/>
            <person name="Lima T.G."/>
            <person name="Willett C.S."/>
            <person name="Edmands S."/>
            <person name="Li W."/>
            <person name="Burton R.S."/>
        </authorList>
    </citation>
    <scope>NUCLEOTIDE SEQUENCE [LARGE SCALE GENOMIC DNA]</scope>
    <source>
        <strain evidence="19 20">San Diego</strain>
    </source>
</reference>
<dbReference type="PANTHER" id="PTHR42737">
    <property type="entry name" value="GLUTATHIONE REDUCTASE"/>
    <property type="match status" value="1"/>
</dbReference>
<evidence type="ECO:0000256" key="13">
    <source>
        <dbReference type="RuleBase" id="RU003691"/>
    </source>
</evidence>
<keyword evidence="7" id="KW-0712">Selenocysteine</keyword>
<dbReference type="GO" id="GO:0050660">
    <property type="term" value="F:flavin adenine dinucleotide binding"/>
    <property type="evidence" value="ECO:0007669"/>
    <property type="project" value="InterPro"/>
</dbReference>
<keyword evidence="6" id="KW-0521">NADP</keyword>
<protein>
    <recommendedName>
        <fullName evidence="3">thioredoxin-disulfide reductase (NADPH)</fullName>
        <ecNumber evidence="3">1.8.1.9</ecNumber>
    </recommendedName>
</protein>
<dbReference type="GO" id="GO:0034599">
    <property type="term" value="P:cellular response to oxidative stress"/>
    <property type="evidence" value="ECO:0007669"/>
    <property type="project" value="TreeGrafter"/>
</dbReference>
<dbReference type="InterPro" id="IPR023753">
    <property type="entry name" value="FAD/NAD-binding_dom"/>
</dbReference>
<dbReference type="SUPFAM" id="SSF52833">
    <property type="entry name" value="Thioredoxin-like"/>
    <property type="match status" value="1"/>
</dbReference>
<feature type="domain" description="Glutaredoxin" evidence="16">
    <location>
        <begin position="101"/>
        <end position="164"/>
    </location>
</feature>
<dbReference type="NCBIfam" id="TIGR01438">
    <property type="entry name" value="TGR"/>
    <property type="match status" value="1"/>
</dbReference>
<dbReference type="Gene3D" id="3.50.50.60">
    <property type="entry name" value="FAD/NAD(P)-binding domain"/>
    <property type="match status" value="2"/>
</dbReference>
<evidence type="ECO:0000256" key="2">
    <source>
        <dbReference type="ARBA" id="ARBA00007532"/>
    </source>
</evidence>
<keyword evidence="8 13" id="KW-0560">Oxidoreductase</keyword>
<feature type="transmembrane region" description="Helical" evidence="15">
    <location>
        <begin position="29"/>
        <end position="51"/>
    </location>
</feature>
<dbReference type="InterPro" id="IPR011899">
    <property type="entry name" value="Glutaredoxin_euk/vir"/>
</dbReference>
<dbReference type="EC" id="1.8.1.9" evidence="3"/>
<evidence type="ECO:0000256" key="6">
    <source>
        <dbReference type="ARBA" id="ARBA00022857"/>
    </source>
</evidence>
<dbReference type="GO" id="GO:0004791">
    <property type="term" value="F:thioredoxin-disulfide reductase (NADPH) activity"/>
    <property type="evidence" value="ECO:0007669"/>
    <property type="project" value="UniProtKB-EC"/>
</dbReference>
<sequence>MNRREPLFKQLAGPAEQGTCHLPPLIQDIIILVIIISICVQTLPLLVLAIFNPGSAQDLDGSSSSSSSLKRNQVAPSEAMAPVEGTGVKAKVEGLIKGHTVMVFSKTTCPFCDQIKDLFKQREIQAEYLELDTLGQEGTDIQEALLEISGQKTVPNVFINGKHFGGCSDALSADSSGQLKGRIRAGFHDYQFDTIVIGGGSGGLVASKECSRLGQKVAVFDFVQPTPLGSTWGLGGTCVNVGCIPKKLMHQAALLGGNVQDAQMFGWSLSGDSKPSLDWPKMVEAIQSHIGSLNWGYKVALRDKKVKYLNEYARFVDAHTIKGVNKKGKETEYTAQNFVLAMGGRPKYPDIPGAKELGITSDDLFSLPYNPGKTLCVGASYISLECAGFLKGAGLDTTVMVRSILLRGFDQQMANKIGDYMEEEGVNFIRECVPYKMERVEEGQPGKIKVYAKYNDGTEFTDVFNTVLFAIGRDPCTSGLGLEEVGVKLAKNGKIIHDEAERTSVSNIYAIGDVLQDKAELTPLAIKQGMLLARRITLGDKLLTHYENIPTTVFTPLEYGCVGLSEEDAEAKYGRDDIEVFHKNFWPLEWTLAKRSEAACYLKLVCRPSEDMKVVGFHYLGPNAGEITQGYAGMMVMGAKKADFDRMVGIHPTNAEWFISMDITKSSGVSPTAAGC</sequence>
<feature type="domain" description="FAD/NAD(P)-binding" evidence="18">
    <location>
        <begin position="192"/>
        <end position="529"/>
    </location>
</feature>
<dbReference type="Pfam" id="PF02852">
    <property type="entry name" value="Pyr_redox_dim"/>
    <property type="match status" value="1"/>
</dbReference>
<keyword evidence="5 13" id="KW-0274">FAD</keyword>
<dbReference type="Gene3D" id="3.30.390.30">
    <property type="match status" value="1"/>
</dbReference>
<evidence type="ECO:0000256" key="3">
    <source>
        <dbReference type="ARBA" id="ARBA00012610"/>
    </source>
</evidence>
<keyword evidence="15" id="KW-0472">Membrane</keyword>
<evidence type="ECO:0000256" key="11">
    <source>
        <dbReference type="ARBA" id="ARBA00048132"/>
    </source>
</evidence>
<evidence type="ECO:0000256" key="4">
    <source>
        <dbReference type="ARBA" id="ARBA00022630"/>
    </source>
</evidence>
<dbReference type="AlphaFoldDB" id="A0A553PPD8"/>
<dbReference type="InterPro" id="IPR016156">
    <property type="entry name" value="FAD/NAD-linked_Rdtase_dimer_sf"/>
</dbReference>
<keyword evidence="9" id="KW-1015">Disulfide bond</keyword>
<feature type="domain" description="Pyridine nucleotide-disulphide oxidoreductase dimerisation" evidence="17">
    <location>
        <begin position="549"/>
        <end position="657"/>
    </location>
</feature>
<dbReference type="Proteomes" id="UP000318571">
    <property type="component" value="Chromosome 6"/>
</dbReference>
<dbReference type="InterPro" id="IPR046952">
    <property type="entry name" value="GSHR/TRXR-like"/>
</dbReference>
<dbReference type="SUPFAM" id="SSF51905">
    <property type="entry name" value="FAD/NAD(P)-binding domain"/>
    <property type="match status" value="1"/>
</dbReference>
<evidence type="ECO:0000256" key="9">
    <source>
        <dbReference type="ARBA" id="ARBA00023157"/>
    </source>
</evidence>
<dbReference type="PRINTS" id="PR00411">
    <property type="entry name" value="PNDRDTASEI"/>
</dbReference>
<dbReference type="GO" id="GO:0005829">
    <property type="term" value="C:cytosol"/>
    <property type="evidence" value="ECO:0007669"/>
    <property type="project" value="TreeGrafter"/>
</dbReference>
<evidence type="ECO:0000256" key="15">
    <source>
        <dbReference type="SAM" id="Phobius"/>
    </source>
</evidence>
<evidence type="ECO:0000256" key="8">
    <source>
        <dbReference type="ARBA" id="ARBA00023002"/>
    </source>
</evidence>
<keyword evidence="20" id="KW-1185">Reference proteome</keyword>
<keyword evidence="4 13" id="KW-0285">Flavoprotein</keyword>
<comment type="caution">
    <text evidence="19">The sequence shown here is derived from an EMBL/GenBank/DDBJ whole genome shotgun (WGS) entry which is preliminary data.</text>
</comment>
<evidence type="ECO:0000256" key="1">
    <source>
        <dbReference type="ARBA" id="ARBA00001974"/>
    </source>
</evidence>
<dbReference type="OMA" id="HPTCGEI"/>
<dbReference type="NCBIfam" id="TIGR02180">
    <property type="entry name" value="GRX_euk"/>
    <property type="match status" value="1"/>
</dbReference>
<evidence type="ECO:0000256" key="7">
    <source>
        <dbReference type="ARBA" id="ARBA00022933"/>
    </source>
</evidence>
<keyword evidence="10 13" id="KW-0676">Redox-active center</keyword>
<dbReference type="InterPro" id="IPR006338">
    <property type="entry name" value="Thioredoxin/glutathione_Rdtase"/>
</dbReference>
<dbReference type="PANTHER" id="PTHR42737:SF8">
    <property type="entry name" value="THIOREDOXIN-DISULFIDE REDUCTASE"/>
    <property type="match status" value="1"/>
</dbReference>
<evidence type="ECO:0000313" key="19">
    <source>
        <dbReference type="EMBL" id="TRY79545.1"/>
    </source>
</evidence>
<keyword evidence="15" id="KW-1133">Transmembrane helix</keyword>
<dbReference type="FunFam" id="3.30.390.30:FF:000004">
    <property type="entry name" value="Thioredoxin reductase 1, cytoplasmic"/>
    <property type="match status" value="1"/>
</dbReference>
<dbReference type="STRING" id="6832.A0A553PPD8"/>
<dbReference type="InterPro" id="IPR012999">
    <property type="entry name" value="Pyr_OxRdtase_I_AS"/>
</dbReference>
<feature type="region of interest" description="Disordered" evidence="14">
    <location>
        <begin position="58"/>
        <end position="80"/>
    </location>
</feature>
<comment type="similarity">
    <text evidence="2 13">Belongs to the class-I pyridine nucleotide-disulfide oxidoreductase family.</text>
</comment>
<dbReference type="GO" id="GO:0005739">
    <property type="term" value="C:mitochondrion"/>
    <property type="evidence" value="ECO:0007669"/>
    <property type="project" value="TreeGrafter"/>
</dbReference>
<evidence type="ECO:0000259" key="16">
    <source>
        <dbReference type="Pfam" id="PF00462"/>
    </source>
</evidence>
<dbReference type="PROSITE" id="PS00076">
    <property type="entry name" value="PYRIDINE_REDOX_1"/>
    <property type="match status" value="1"/>
</dbReference>
<name>A0A553PPD8_TIGCA</name>
<comment type="function">
    <text evidence="12">Thioredoxin system is a major player in glutathione metabolism, due to the demonstrated absence of a glutathione reductase. Functionally interacts with the Sod/Cat reactive oxidation species (ROS) defense system and thereby has a role in preadult development and life span. Lack of a glutathione reductase suggests antioxidant defense in Drosophila, and probably in related insects, differs fundamentally from that in other organisms.</text>
</comment>
<dbReference type="PRINTS" id="PR00368">
    <property type="entry name" value="FADPNR"/>
</dbReference>
<evidence type="ECO:0000256" key="14">
    <source>
        <dbReference type="SAM" id="MobiDB-lite"/>
    </source>
</evidence>
<dbReference type="Gene3D" id="3.40.30.10">
    <property type="entry name" value="Glutaredoxin"/>
    <property type="match status" value="1"/>
</dbReference>
<keyword evidence="15" id="KW-0812">Transmembrane</keyword>
<dbReference type="PROSITE" id="PS51354">
    <property type="entry name" value="GLUTAREDOXIN_2"/>
    <property type="match status" value="1"/>
</dbReference>
<gene>
    <name evidence="19" type="ORF">TCAL_12401</name>
</gene>
<comment type="catalytic activity">
    <reaction evidence="11">
        <text>[thioredoxin]-dithiol + NADP(+) = [thioredoxin]-disulfide + NADPH + H(+)</text>
        <dbReference type="Rhea" id="RHEA:20345"/>
        <dbReference type="Rhea" id="RHEA-COMP:10698"/>
        <dbReference type="Rhea" id="RHEA-COMP:10700"/>
        <dbReference type="ChEBI" id="CHEBI:15378"/>
        <dbReference type="ChEBI" id="CHEBI:29950"/>
        <dbReference type="ChEBI" id="CHEBI:50058"/>
        <dbReference type="ChEBI" id="CHEBI:57783"/>
        <dbReference type="ChEBI" id="CHEBI:58349"/>
        <dbReference type="EC" id="1.8.1.9"/>
    </reaction>
</comment>
<dbReference type="GO" id="GO:0006749">
    <property type="term" value="P:glutathione metabolic process"/>
    <property type="evidence" value="ECO:0007669"/>
    <property type="project" value="TreeGrafter"/>
</dbReference>
<organism evidence="19 20">
    <name type="scientific">Tigriopus californicus</name>
    <name type="common">Marine copepod</name>
    <dbReference type="NCBI Taxonomy" id="6832"/>
    <lineage>
        <taxon>Eukaryota</taxon>
        <taxon>Metazoa</taxon>
        <taxon>Ecdysozoa</taxon>
        <taxon>Arthropoda</taxon>
        <taxon>Crustacea</taxon>
        <taxon>Multicrustacea</taxon>
        <taxon>Hexanauplia</taxon>
        <taxon>Copepoda</taxon>
        <taxon>Harpacticoida</taxon>
        <taxon>Harpacticidae</taxon>
        <taxon>Tigriopus</taxon>
    </lineage>
</organism>
<comment type="cofactor">
    <cofactor evidence="1">
        <name>FAD</name>
        <dbReference type="ChEBI" id="CHEBI:57692"/>
    </cofactor>
</comment>
<dbReference type="GO" id="GO:0004362">
    <property type="term" value="F:glutathione-disulfide reductase (NADPH) activity"/>
    <property type="evidence" value="ECO:0007669"/>
    <property type="project" value="TreeGrafter"/>
</dbReference>
<evidence type="ECO:0000256" key="5">
    <source>
        <dbReference type="ARBA" id="ARBA00022827"/>
    </source>
</evidence>
<proteinExistence type="inferred from homology"/>